<gene>
    <name evidence="1" type="ORF">GRFL_1028</name>
</gene>
<protein>
    <submittedName>
        <fullName evidence="1">Uncharacterized protein</fullName>
    </submittedName>
</protein>
<dbReference type="RefSeq" id="WP_083643597.1">
    <property type="nucleotide sequence ID" value="NZ_AMRU01000002.1"/>
</dbReference>
<evidence type="ECO:0000313" key="1">
    <source>
        <dbReference type="EMBL" id="APU67752.1"/>
    </source>
</evidence>
<dbReference type="EMBL" id="CP016359">
    <property type="protein sequence ID" value="APU67752.1"/>
    <property type="molecule type" value="Genomic_DNA"/>
</dbReference>
<dbReference type="AlphaFoldDB" id="A0A1L7I3S2"/>
<dbReference type="InterPro" id="IPR001387">
    <property type="entry name" value="Cro/C1-type_HTH"/>
</dbReference>
<organism evidence="1 2">
    <name type="scientific">Christiangramia flava JLT2011</name>
    <dbReference type="NCBI Taxonomy" id="1229726"/>
    <lineage>
        <taxon>Bacteria</taxon>
        <taxon>Pseudomonadati</taxon>
        <taxon>Bacteroidota</taxon>
        <taxon>Flavobacteriia</taxon>
        <taxon>Flavobacteriales</taxon>
        <taxon>Flavobacteriaceae</taxon>
        <taxon>Christiangramia</taxon>
    </lineage>
</organism>
<dbReference type="Proteomes" id="UP000186230">
    <property type="component" value="Chromosome"/>
</dbReference>
<proteinExistence type="predicted"/>
<accession>A0A1L7I3S2</accession>
<name>A0A1L7I3S2_9FLAO</name>
<keyword evidence="2" id="KW-1185">Reference proteome</keyword>
<dbReference type="STRING" id="1229726.GRFL_1028"/>
<dbReference type="KEGG" id="gfl:GRFL_1028"/>
<evidence type="ECO:0000313" key="2">
    <source>
        <dbReference type="Proteomes" id="UP000186230"/>
    </source>
</evidence>
<dbReference type="OrthoDB" id="9796786at2"/>
<sequence length="408" mass="47567">MNKFSSDSDEILKRLFDPKPTKVKESLEDLFLDRLDSLDIPKTTALNIMGMSLRTLDGIISGEQKMLDYTNLIKLANFLGIDLEKVATLYLQKIKEVHFVSNDINRTSEKIEFINEKFNLADLKKVGLIKSLKDYDEIESSICKYFGLKNIFEYSEPDLNVAFSSGKRAKRNCSIKNWVYLAEQKCIELRNTNEYTREGLIEYFPQIRWQSMDVENGLVNVIQQLYQLGITVVFIPSFTSLHIRGATFEVNNKPCIALTDYVGFYPTLWFALVHELYHVLFDWDEIRLSNYHISQENQKSLNSQSQNEIEADNFAREYFFSKDKTLEASRFINNHDMIQQYALSNNVDPSFVYVFYAFDAPKNDKYAWGRAKKLNPNIDTLKSKLQYDFGATIPFSEHIKKVRNKIYN</sequence>
<reference evidence="1 2" key="1">
    <citation type="submission" date="2016-07" db="EMBL/GenBank/DDBJ databases">
        <title>Multi-omics approach to identify versatile polysaccharide utilization systems of a marine flavobacterium Gramella flava.</title>
        <authorList>
            <person name="Tang K."/>
        </authorList>
    </citation>
    <scope>NUCLEOTIDE SEQUENCE [LARGE SCALE GENOMIC DNA]</scope>
    <source>
        <strain evidence="1 2">JLT2011</strain>
    </source>
</reference>
<dbReference type="PROSITE" id="PS50943">
    <property type="entry name" value="HTH_CROC1"/>
    <property type="match status" value="1"/>
</dbReference>